<dbReference type="InterPro" id="IPR001754">
    <property type="entry name" value="OMPdeCOase_dom"/>
</dbReference>
<protein>
    <submittedName>
        <fullName evidence="3">Orotidine 5'-phosphate decarboxylase</fullName>
    </submittedName>
</protein>
<dbReference type="PaxDb" id="880073-Calab_0360"/>
<accession>H1XQB9</accession>
<reference evidence="3 4" key="1">
    <citation type="submission" date="2011-09" db="EMBL/GenBank/DDBJ databases">
        <title>The permanent draft genome of Caldithrix abyssi DSM 13497.</title>
        <authorList>
            <consortium name="US DOE Joint Genome Institute (JGI-PGF)"/>
            <person name="Lucas S."/>
            <person name="Han J."/>
            <person name="Lapidus A."/>
            <person name="Bruce D."/>
            <person name="Goodwin L."/>
            <person name="Pitluck S."/>
            <person name="Peters L."/>
            <person name="Kyrpides N."/>
            <person name="Mavromatis K."/>
            <person name="Ivanova N."/>
            <person name="Mikhailova N."/>
            <person name="Chertkov O."/>
            <person name="Detter J.C."/>
            <person name="Tapia R."/>
            <person name="Han C."/>
            <person name="Land M."/>
            <person name="Hauser L."/>
            <person name="Markowitz V."/>
            <person name="Cheng J.-F."/>
            <person name="Hugenholtz P."/>
            <person name="Woyke T."/>
            <person name="Wu D."/>
            <person name="Spring S."/>
            <person name="Brambilla E."/>
            <person name="Klenk H.-P."/>
            <person name="Eisen J.A."/>
        </authorList>
    </citation>
    <scope>NUCLEOTIDE SEQUENCE [LARGE SCALE GENOMIC DNA]</scope>
    <source>
        <strain evidence="3 4">DSM 13497</strain>
    </source>
</reference>
<evidence type="ECO:0000259" key="2">
    <source>
        <dbReference type="SMART" id="SM00934"/>
    </source>
</evidence>
<dbReference type="AlphaFoldDB" id="H1XQB9"/>
<evidence type="ECO:0000256" key="1">
    <source>
        <dbReference type="ARBA" id="ARBA00023239"/>
    </source>
</evidence>
<dbReference type="Gene3D" id="3.20.20.70">
    <property type="entry name" value="Aldolase class I"/>
    <property type="match status" value="1"/>
</dbReference>
<gene>
    <name evidence="3" type="ORF">Calab_0360</name>
</gene>
<dbReference type="InterPro" id="IPR013785">
    <property type="entry name" value="Aldolase_TIM"/>
</dbReference>
<dbReference type="InParanoid" id="H1XQB9"/>
<dbReference type="Proteomes" id="UP000004671">
    <property type="component" value="Chromosome"/>
</dbReference>
<dbReference type="EMBL" id="CM001402">
    <property type="protein sequence ID" value="EHO40006.1"/>
    <property type="molecule type" value="Genomic_DNA"/>
</dbReference>
<keyword evidence="1" id="KW-0456">Lyase</keyword>
<proteinExistence type="predicted"/>
<evidence type="ECO:0000313" key="4">
    <source>
        <dbReference type="Proteomes" id="UP000004671"/>
    </source>
</evidence>
<dbReference type="SMART" id="SM00934">
    <property type="entry name" value="OMPdecase"/>
    <property type="match status" value="1"/>
</dbReference>
<dbReference type="eggNOG" id="COG0284">
    <property type="taxonomic scope" value="Bacteria"/>
</dbReference>
<sequence length="229" mass="25394">MVNVRKLIPALDTSDLNQIEHLVQTIDQHELIYGYKLGFIAGLTHGLPEVVETIRRFSAKPIIYDHQKAATDIPDMGKRFAQVMKHSGVDEVILFPQAGPATLEAWVKALKEEELKVIVGGIMTHARYRVSEGGYLDDRAVLDIYSRSASLGVRRFVVPLTKPDAVREVVQQLPDAGQAEFYSPGFGKQGGDPAQFGFLRTHYLIVGRALLGAKDPLDYLDGVQKELKV</sequence>
<evidence type="ECO:0000313" key="3">
    <source>
        <dbReference type="EMBL" id="EHO40006.1"/>
    </source>
</evidence>
<organism evidence="3 4">
    <name type="scientific">Caldithrix abyssi DSM 13497</name>
    <dbReference type="NCBI Taxonomy" id="880073"/>
    <lineage>
        <taxon>Bacteria</taxon>
        <taxon>Pseudomonadati</taxon>
        <taxon>Calditrichota</taxon>
        <taxon>Calditrichia</taxon>
        <taxon>Calditrichales</taxon>
        <taxon>Calditrichaceae</taxon>
        <taxon>Caldithrix</taxon>
    </lineage>
</organism>
<dbReference type="GO" id="GO:0004590">
    <property type="term" value="F:orotidine-5'-phosphate decarboxylase activity"/>
    <property type="evidence" value="ECO:0007669"/>
    <property type="project" value="InterPro"/>
</dbReference>
<name>H1XQB9_CALAY</name>
<dbReference type="STRING" id="880073.Cabys_3164"/>
<dbReference type="GO" id="GO:0006207">
    <property type="term" value="P:'de novo' pyrimidine nucleobase biosynthetic process"/>
    <property type="evidence" value="ECO:0007669"/>
    <property type="project" value="InterPro"/>
</dbReference>
<dbReference type="SUPFAM" id="SSF51366">
    <property type="entry name" value="Ribulose-phoshate binding barrel"/>
    <property type="match status" value="1"/>
</dbReference>
<dbReference type="InterPro" id="IPR011060">
    <property type="entry name" value="RibuloseP-bd_barrel"/>
</dbReference>
<dbReference type="Pfam" id="PF00215">
    <property type="entry name" value="OMPdecase"/>
    <property type="match status" value="1"/>
</dbReference>
<keyword evidence="4" id="KW-1185">Reference proteome</keyword>
<feature type="domain" description="Orotidine 5'-phosphate decarboxylase" evidence="2">
    <location>
        <begin position="6"/>
        <end position="223"/>
    </location>
</feature>
<dbReference type="OrthoDB" id="2987657at2"/>
<dbReference type="HOGENOM" id="CLU_067069_2_0_0"/>